<accession>A0A7W7FWJ0</accession>
<sequence length="63" mass="6779">MQNMQERDLFTGYAAYTTAEELSLTEHDTAEAGITPATPAITPATPSSIPCVQGTILTIRFMC</sequence>
<dbReference type="Proteomes" id="UP000533598">
    <property type="component" value="Unassembled WGS sequence"/>
</dbReference>
<dbReference type="RefSeq" id="WP_185006029.1">
    <property type="nucleotide sequence ID" value="NZ_JACHMH010000001.1"/>
</dbReference>
<gene>
    <name evidence="1" type="ORF">HNR67_006435</name>
</gene>
<organism evidence="1 2">
    <name type="scientific">Crossiella cryophila</name>
    <dbReference type="NCBI Taxonomy" id="43355"/>
    <lineage>
        <taxon>Bacteria</taxon>
        <taxon>Bacillati</taxon>
        <taxon>Actinomycetota</taxon>
        <taxon>Actinomycetes</taxon>
        <taxon>Pseudonocardiales</taxon>
        <taxon>Pseudonocardiaceae</taxon>
        <taxon>Crossiella</taxon>
    </lineage>
</organism>
<dbReference type="EMBL" id="JACHMH010000001">
    <property type="protein sequence ID" value="MBB4680317.1"/>
    <property type="molecule type" value="Genomic_DNA"/>
</dbReference>
<keyword evidence="2" id="KW-1185">Reference proteome</keyword>
<comment type="caution">
    <text evidence="1">The sequence shown here is derived from an EMBL/GenBank/DDBJ whole genome shotgun (WGS) entry which is preliminary data.</text>
</comment>
<evidence type="ECO:0000313" key="2">
    <source>
        <dbReference type="Proteomes" id="UP000533598"/>
    </source>
</evidence>
<protein>
    <submittedName>
        <fullName evidence="1">Uncharacterized protein</fullName>
    </submittedName>
</protein>
<evidence type="ECO:0000313" key="1">
    <source>
        <dbReference type="EMBL" id="MBB4680317.1"/>
    </source>
</evidence>
<reference evidence="1 2" key="1">
    <citation type="submission" date="2020-08" db="EMBL/GenBank/DDBJ databases">
        <title>Sequencing the genomes of 1000 actinobacteria strains.</title>
        <authorList>
            <person name="Klenk H.-P."/>
        </authorList>
    </citation>
    <scope>NUCLEOTIDE SEQUENCE [LARGE SCALE GENOMIC DNA]</scope>
    <source>
        <strain evidence="1 2">DSM 44230</strain>
    </source>
</reference>
<dbReference type="AlphaFoldDB" id="A0A7W7FWJ0"/>
<name>A0A7W7FWJ0_9PSEU</name>
<proteinExistence type="predicted"/>